<proteinExistence type="predicted"/>
<evidence type="ECO:0000313" key="2">
    <source>
        <dbReference type="Proteomes" id="UP000068164"/>
    </source>
</evidence>
<dbReference type="InterPro" id="IPR010385">
    <property type="entry name" value="DUF982"/>
</dbReference>
<dbReference type="Gene3D" id="6.10.250.730">
    <property type="match status" value="1"/>
</dbReference>
<gene>
    <name evidence="1" type="ORF">AS026_23005</name>
</gene>
<name>A0A125Q4H2_9HYPH</name>
<evidence type="ECO:0008006" key="3">
    <source>
        <dbReference type="Google" id="ProtNLM"/>
    </source>
</evidence>
<dbReference type="AlphaFoldDB" id="A0A125Q4H2"/>
<accession>A0A125Q4H2</accession>
<keyword evidence="2" id="KW-1185">Reference proteome</keyword>
<dbReference type="Proteomes" id="UP000068164">
    <property type="component" value="Unassembled WGS sequence"/>
</dbReference>
<dbReference type="Pfam" id="PF06169">
    <property type="entry name" value="DUF982"/>
    <property type="match status" value="1"/>
</dbReference>
<dbReference type="RefSeq" id="WP_025658986.1">
    <property type="nucleotide sequence ID" value="NZ_LNCD01000139.1"/>
</dbReference>
<comment type="caution">
    <text evidence="1">The sequence shown here is derived from an EMBL/GenBank/DDBJ whole genome shotgun (WGS) entry which is preliminary data.</text>
</comment>
<dbReference type="EMBL" id="LNCD01000139">
    <property type="protein sequence ID" value="KWV41642.1"/>
    <property type="molecule type" value="Genomic_DNA"/>
</dbReference>
<organism evidence="1 2">
    <name type="scientific">Rhizobium altiplani</name>
    <dbReference type="NCBI Taxonomy" id="1864509"/>
    <lineage>
        <taxon>Bacteria</taxon>
        <taxon>Pseudomonadati</taxon>
        <taxon>Pseudomonadota</taxon>
        <taxon>Alphaproteobacteria</taxon>
        <taxon>Hyphomicrobiales</taxon>
        <taxon>Rhizobiaceae</taxon>
        <taxon>Rhizobium/Agrobacterium group</taxon>
        <taxon>Rhizobium</taxon>
    </lineage>
</organism>
<protein>
    <recommendedName>
        <fullName evidence="3">DUF982 domain-containing protein</fullName>
    </recommendedName>
</protein>
<reference evidence="1 2" key="1">
    <citation type="submission" date="2015-11" db="EMBL/GenBank/DDBJ databases">
        <title>Draft Genome Sequence of the Strain BR 10423 (Rhizobium sp.) isolated from nodules of Mimosa pudica.</title>
        <authorList>
            <person name="Barauna A.C."/>
            <person name="Zilli J.E."/>
            <person name="Simoes-Araujo J.L."/>
            <person name="Reis V.M."/>
            <person name="James E.K."/>
            <person name="Reis F.B.Jr."/>
            <person name="Rouws L.F."/>
            <person name="Passos S.R."/>
            <person name="Gois S.R."/>
        </authorList>
    </citation>
    <scope>NUCLEOTIDE SEQUENCE [LARGE SCALE GENOMIC DNA]</scope>
    <source>
        <strain evidence="1 2">BR10423</strain>
    </source>
</reference>
<sequence>MLSTSDWTFGLEIWLPDFPQPIDIKGTGEASALLADKWPVTFGPAFERALAVCAAVMEGLLPADDAKLALIDAAEEVGISWMDRIYYVPDRPDGLTKSPPAGQVH</sequence>
<evidence type="ECO:0000313" key="1">
    <source>
        <dbReference type="EMBL" id="KWV41642.1"/>
    </source>
</evidence>
<dbReference type="OrthoDB" id="8084653at2"/>